<accession>A0ABT9P3F3</accession>
<comment type="subcellular location">
    <subcellularLocation>
        <location evidence="1">Cell membrane</location>
        <topology evidence="1">Multi-pass membrane protein</topology>
    </subcellularLocation>
</comment>
<evidence type="ECO:0000256" key="3">
    <source>
        <dbReference type="ARBA" id="ARBA00022475"/>
    </source>
</evidence>
<evidence type="ECO:0000259" key="8">
    <source>
        <dbReference type="PROSITE" id="PS50850"/>
    </source>
</evidence>
<evidence type="ECO:0000256" key="5">
    <source>
        <dbReference type="ARBA" id="ARBA00022989"/>
    </source>
</evidence>
<feature type="transmembrane region" description="Helical" evidence="7">
    <location>
        <begin position="49"/>
        <end position="74"/>
    </location>
</feature>
<dbReference type="RefSeq" id="WP_307241833.1">
    <property type="nucleotide sequence ID" value="NZ_JAUSQZ010000001.1"/>
</dbReference>
<keyword evidence="5 7" id="KW-1133">Transmembrane helix</keyword>
<organism evidence="9 10">
    <name type="scientific">Kineosporia succinea</name>
    <dbReference type="NCBI Taxonomy" id="84632"/>
    <lineage>
        <taxon>Bacteria</taxon>
        <taxon>Bacillati</taxon>
        <taxon>Actinomycetota</taxon>
        <taxon>Actinomycetes</taxon>
        <taxon>Kineosporiales</taxon>
        <taxon>Kineosporiaceae</taxon>
        <taxon>Kineosporia</taxon>
    </lineage>
</organism>
<dbReference type="PANTHER" id="PTHR23517:SF3">
    <property type="entry name" value="INTEGRAL MEMBRANE TRANSPORT PROTEIN"/>
    <property type="match status" value="1"/>
</dbReference>
<evidence type="ECO:0000256" key="7">
    <source>
        <dbReference type="SAM" id="Phobius"/>
    </source>
</evidence>
<feature type="transmembrane region" description="Helical" evidence="7">
    <location>
        <begin position="181"/>
        <end position="203"/>
    </location>
</feature>
<keyword evidence="10" id="KW-1185">Reference proteome</keyword>
<dbReference type="Pfam" id="PF07690">
    <property type="entry name" value="MFS_1"/>
    <property type="match status" value="1"/>
</dbReference>
<comment type="caution">
    <text evidence="9">The sequence shown here is derived from an EMBL/GenBank/DDBJ whole genome shotgun (WGS) entry which is preliminary data.</text>
</comment>
<dbReference type="SUPFAM" id="SSF103473">
    <property type="entry name" value="MFS general substrate transporter"/>
    <property type="match status" value="1"/>
</dbReference>
<evidence type="ECO:0000313" key="10">
    <source>
        <dbReference type="Proteomes" id="UP001235712"/>
    </source>
</evidence>
<gene>
    <name evidence="9" type="ORF">J2S57_002474</name>
</gene>
<dbReference type="PROSITE" id="PS50850">
    <property type="entry name" value="MFS"/>
    <property type="match status" value="1"/>
</dbReference>
<protein>
    <submittedName>
        <fullName evidence="9">MFS family permease</fullName>
    </submittedName>
</protein>
<feature type="transmembrane region" description="Helical" evidence="7">
    <location>
        <begin position="112"/>
        <end position="133"/>
    </location>
</feature>
<feature type="transmembrane region" description="Helical" evidence="7">
    <location>
        <begin position="293"/>
        <end position="313"/>
    </location>
</feature>
<feature type="domain" description="Major facilitator superfamily (MFS) profile" evidence="8">
    <location>
        <begin position="1"/>
        <end position="415"/>
    </location>
</feature>
<dbReference type="EMBL" id="JAUSQZ010000001">
    <property type="protein sequence ID" value="MDP9826725.1"/>
    <property type="molecule type" value="Genomic_DNA"/>
</dbReference>
<evidence type="ECO:0000256" key="4">
    <source>
        <dbReference type="ARBA" id="ARBA00022692"/>
    </source>
</evidence>
<dbReference type="InterPro" id="IPR020846">
    <property type="entry name" value="MFS_dom"/>
</dbReference>
<evidence type="ECO:0000313" key="9">
    <source>
        <dbReference type="EMBL" id="MDP9826725.1"/>
    </source>
</evidence>
<keyword evidence="3" id="KW-1003">Cell membrane</keyword>
<feature type="transmembrane region" description="Helical" evidence="7">
    <location>
        <begin position="229"/>
        <end position="251"/>
    </location>
</feature>
<keyword evidence="4 7" id="KW-0812">Transmembrane</keyword>
<dbReference type="Proteomes" id="UP001235712">
    <property type="component" value="Unassembled WGS sequence"/>
</dbReference>
<dbReference type="InterPro" id="IPR050171">
    <property type="entry name" value="MFS_Transporters"/>
</dbReference>
<feature type="transmembrane region" description="Helical" evidence="7">
    <location>
        <begin position="354"/>
        <end position="375"/>
    </location>
</feature>
<reference evidence="9 10" key="1">
    <citation type="submission" date="2023-07" db="EMBL/GenBank/DDBJ databases">
        <title>Sequencing the genomes of 1000 actinobacteria strains.</title>
        <authorList>
            <person name="Klenk H.-P."/>
        </authorList>
    </citation>
    <scope>NUCLEOTIDE SEQUENCE [LARGE SCALE GENOMIC DNA]</scope>
    <source>
        <strain evidence="9 10">DSM 44388</strain>
    </source>
</reference>
<feature type="transmembrane region" description="Helical" evidence="7">
    <location>
        <begin position="263"/>
        <end position="281"/>
    </location>
</feature>
<proteinExistence type="predicted"/>
<dbReference type="PANTHER" id="PTHR23517">
    <property type="entry name" value="RESISTANCE PROTEIN MDTM, PUTATIVE-RELATED-RELATED"/>
    <property type="match status" value="1"/>
</dbReference>
<dbReference type="InterPro" id="IPR036259">
    <property type="entry name" value="MFS_trans_sf"/>
</dbReference>
<feature type="transmembrane region" description="Helical" evidence="7">
    <location>
        <begin position="86"/>
        <end position="106"/>
    </location>
</feature>
<feature type="transmembrane region" description="Helical" evidence="7">
    <location>
        <begin position="21"/>
        <end position="37"/>
    </location>
</feature>
<evidence type="ECO:0000256" key="6">
    <source>
        <dbReference type="ARBA" id="ARBA00023136"/>
    </source>
</evidence>
<keyword evidence="2" id="KW-0813">Transport</keyword>
<evidence type="ECO:0000256" key="1">
    <source>
        <dbReference type="ARBA" id="ARBA00004651"/>
    </source>
</evidence>
<sequence>MTVTSRPPNGAAPGTVPRQRAWLVVAVLMAMIGWGGNEFTPLVVMYRAHGYSTVGVDALLAAYVVGLIPGLLVASALSDRHGRRPLMLLGGIASVAGSLLIALGPLGAGWVAAGRLVSGLAIGIAMSVGTSWVKELSTPEFDPSVTAGTGARRASLTLTVGFALGPGVAGILAQWAPWQRVLPYLVHAVLTVPTLVLLMVAAVETRSDDPGNRPLGQRLRVPKAGHRRFVRVVLPLGPWIFGTVGVAYVVMPQMVDEQVGDRALILSTALTVATLAAGVLIQPVARRLDDVSTARACVVSMVLVTLGMAAAALAAHLAVVWLVFVVGVLLGCAYGIAVVSGLLEVQRIAAPDELAGLTGVYYALTYLGFTLPLILAALSRWFTYPQMLLTVCVLAAVCTAGIASAWARHLPEPAV</sequence>
<keyword evidence="6 7" id="KW-0472">Membrane</keyword>
<feature type="transmembrane region" description="Helical" evidence="7">
    <location>
        <begin position="319"/>
        <end position="342"/>
    </location>
</feature>
<evidence type="ECO:0000256" key="2">
    <source>
        <dbReference type="ARBA" id="ARBA00022448"/>
    </source>
</evidence>
<name>A0ABT9P3F3_9ACTN</name>
<feature type="transmembrane region" description="Helical" evidence="7">
    <location>
        <begin position="387"/>
        <end position="407"/>
    </location>
</feature>
<feature type="transmembrane region" description="Helical" evidence="7">
    <location>
        <begin position="154"/>
        <end position="175"/>
    </location>
</feature>
<dbReference type="InterPro" id="IPR011701">
    <property type="entry name" value="MFS"/>
</dbReference>
<dbReference type="Gene3D" id="1.20.1250.20">
    <property type="entry name" value="MFS general substrate transporter like domains"/>
    <property type="match status" value="1"/>
</dbReference>